<name>A0A1X1ZYY9_9MYCO</name>
<dbReference type="AlphaFoldDB" id="A0A1X1ZYY9"/>
<proteinExistence type="predicted"/>
<evidence type="ECO:0000313" key="1">
    <source>
        <dbReference type="EMBL" id="ORW30298.1"/>
    </source>
</evidence>
<evidence type="ECO:0000313" key="2">
    <source>
        <dbReference type="Proteomes" id="UP000193781"/>
    </source>
</evidence>
<organism evidence="1 2">
    <name type="scientific">Mycobacterium nebraskense</name>
    <dbReference type="NCBI Taxonomy" id="244292"/>
    <lineage>
        <taxon>Bacteria</taxon>
        <taxon>Bacillati</taxon>
        <taxon>Actinomycetota</taxon>
        <taxon>Actinomycetes</taxon>
        <taxon>Mycobacteriales</taxon>
        <taxon>Mycobacteriaceae</taxon>
        <taxon>Mycobacterium</taxon>
    </lineage>
</organism>
<sequence>MIGGIELLTAIRYTTASVPHALRRRHDSDTQAIRLRRSDEPSGRHFRLEGCGVRDRLVGGVSHWPRGAAISGGRTVARI</sequence>
<comment type="caution">
    <text evidence="1">The sequence shown here is derived from an EMBL/GenBank/DDBJ whole genome shotgun (WGS) entry which is preliminary data.</text>
</comment>
<dbReference type="EMBL" id="LQPH01000047">
    <property type="protein sequence ID" value="ORW30298.1"/>
    <property type="molecule type" value="Genomic_DNA"/>
</dbReference>
<protein>
    <submittedName>
        <fullName evidence="1">Uncharacterized protein</fullName>
    </submittedName>
</protein>
<gene>
    <name evidence="1" type="ORF">AWC17_26540</name>
</gene>
<accession>A0A1X1ZYY9</accession>
<reference evidence="1 2" key="1">
    <citation type="submission" date="2016-01" db="EMBL/GenBank/DDBJ databases">
        <title>The new phylogeny of the genus Mycobacterium.</title>
        <authorList>
            <person name="Tarcisio F."/>
            <person name="Conor M."/>
            <person name="Antonella G."/>
            <person name="Elisabetta G."/>
            <person name="Giulia F.S."/>
            <person name="Sara T."/>
            <person name="Anna F."/>
            <person name="Clotilde B."/>
            <person name="Roberto B."/>
            <person name="Veronica D.S."/>
            <person name="Fabio R."/>
            <person name="Monica P."/>
            <person name="Olivier J."/>
            <person name="Enrico T."/>
            <person name="Nicola S."/>
        </authorList>
    </citation>
    <scope>NUCLEOTIDE SEQUENCE [LARGE SCALE GENOMIC DNA]</scope>
    <source>
        <strain evidence="1 2">DSM 44803</strain>
    </source>
</reference>
<keyword evidence="2" id="KW-1185">Reference proteome</keyword>
<dbReference type="Proteomes" id="UP000193781">
    <property type="component" value="Unassembled WGS sequence"/>
</dbReference>